<evidence type="ECO:0000259" key="1">
    <source>
        <dbReference type="Pfam" id="PF20183"/>
    </source>
</evidence>
<accession>A0ABY2H436</accession>
<keyword evidence="3" id="KW-1185">Reference proteome</keyword>
<dbReference type="GeneID" id="300577680"/>
<dbReference type="EMBL" id="PPTA01000007">
    <property type="protein sequence ID" value="TFB02235.1"/>
    <property type="molecule type" value="Genomic_DNA"/>
</dbReference>
<evidence type="ECO:0000313" key="2">
    <source>
        <dbReference type="EMBL" id="TFB02235.1"/>
    </source>
</evidence>
<name>A0ABY2H436_9HYPO</name>
<dbReference type="Proteomes" id="UP001642720">
    <property type="component" value="Unassembled WGS sequence"/>
</dbReference>
<dbReference type="InterPro" id="IPR046676">
    <property type="entry name" value="DUF6546"/>
</dbReference>
<gene>
    <name evidence="2" type="ORF">CCMA1212_005989</name>
</gene>
<dbReference type="Pfam" id="PF20183">
    <property type="entry name" value="DUF6546"/>
    <property type="match status" value="1"/>
</dbReference>
<sequence length="568" mass="65591">MPLPNLPVEVRRMILETLVKDGRELAPFAAVSREWQAVIEPQTFKRIRVTASRITELDDMTRRNRSRVRYLWLCVELARYGCDTCSPDGENDDVPMFNSDADDLLIKTAIQSLLSVLSAWDCSSPLTLDISVYSTSDREHWFKYLTFEPDDDEDDASSNQGYSSIPRFNQAAPCEVDDARHRWNTTDKSVCTAQAAVQNVFTRILDDQPDESDDEQTDGLEWWRELALVPAITRLLLRQQTRRRWEPEALAELLTRFPRLCELHFEPWREWDDMLQSYRDDGETAFSPKRTAQTAYIIFSVVHSFTNTLFFFPQGYLTLLESPSIRRLSRFTIFENFNQRYVDAYWDGDCSRIRPPNPELSRTLYEVGGNHDSLSASFMVDAESFFALDEGQPPKRWPNLRRLFLTSQLLAPDQDDTRITKMLRAAARAAAYMPKLETLQIWNGRQKLAALFKYEAATEQGHASTITWRGTWEFLLQAPVIQAWQSLASEPSSNGLRVIYESIDGDEVRCHGDAMLLLELPDLVIRRVSLRQILNEERYMPLKPTNRSHYITDPFRIPIPPDSIGPPL</sequence>
<comment type="caution">
    <text evidence="2">The sequence shown here is derived from an EMBL/GenBank/DDBJ whole genome shotgun (WGS) entry which is preliminary data.</text>
</comment>
<evidence type="ECO:0000313" key="3">
    <source>
        <dbReference type="Proteomes" id="UP001642720"/>
    </source>
</evidence>
<proteinExistence type="predicted"/>
<organism evidence="2 3">
    <name type="scientific">Trichoderma ghanense</name>
    <dbReference type="NCBI Taxonomy" id="65468"/>
    <lineage>
        <taxon>Eukaryota</taxon>
        <taxon>Fungi</taxon>
        <taxon>Dikarya</taxon>
        <taxon>Ascomycota</taxon>
        <taxon>Pezizomycotina</taxon>
        <taxon>Sordariomycetes</taxon>
        <taxon>Hypocreomycetidae</taxon>
        <taxon>Hypocreales</taxon>
        <taxon>Hypocreaceae</taxon>
        <taxon>Trichoderma</taxon>
    </lineage>
</organism>
<dbReference type="RefSeq" id="XP_073558436.1">
    <property type="nucleotide sequence ID" value="XM_073703230.1"/>
</dbReference>
<feature type="domain" description="DUF6546" evidence="1">
    <location>
        <begin position="327"/>
        <end position="526"/>
    </location>
</feature>
<reference evidence="2 3" key="1">
    <citation type="submission" date="2018-01" db="EMBL/GenBank/DDBJ databases">
        <title>Genome characterization of the sugarcane-associated fungus Trichoderma ghanense CCMA-1212 and their application in lignocelulose bioconversion.</title>
        <authorList>
            <person name="Steindorff A.S."/>
            <person name="Mendes T.D."/>
            <person name="Vilela E.S.D."/>
            <person name="Rodrigues D.S."/>
            <person name="Formighieri E.F."/>
            <person name="Melo I.S."/>
            <person name="Favaro L.C.L."/>
        </authorList>
    </citation>
    <scope>NUCLEOTIDE SEQUENCE [LARGE SCALE GENOMIC DNA]</scope>
    <source>
        <strain evidence="2 3">CCMA-1212</strain>
    </source>
</reference>
<protein>
    <recommendedName>
        <fullName evidence="1">DUF6546 domain-containing protein</fullName>
    </recommendedName>
</protein>